<dbReference type="PANTHER" id="PTHR13348">
    <property type="entry name" value="RIBONUCLEASE P SUBUNIT P29"/>
    <property type="match status" value="1"/>
</dbReference>
<dbReference type="HOGENOM" id="CLU_998037_0_0_1"/>
<gene>
    <name evidence="4" type="ordered locus">KLTH0H11242g</name>
</gene>
<dbReference type="GO" id="GO:0030677">
    <property type="term" value="C:ribonuclease P complex"/>
    <property type="evidence" value="ECO:0007669"/>
    <property type="project" value="InterPro"/>
</dbReference>
<evidence type="ECO:0000313" key="4">
    <source>
        <dbReference type="EMBL" id="CAR30498.1"/>
    </source>
</evidence>
<protein>
    <recommendedName>
        <fullName evidence="3">Ribonuclease P protein subunit</fullName>
    </recommendedName>
</protein>
<dbReference type="EMBL" id="CU928180">
    <property type="protein sequence ID" value="CAR30498.1"/>
    <property type="molecule type" value="Genomic_DNA"/>
</dbReference>
<dbReference type="InterPro" id="IPR016848">
    <property type="entry name" value="RNase_P/MRP_Rpp29-subunit"/>
</dbReference>
<dbReference type="GO" id="GO:0033204">
    <property type="term" value="F:ribonuclease P RNA binding"/>
    <property type="evidence" value="ECO:0007669"/>
    <property type="project" value="InterPro"/>
</dbReference>
<dbReference type="GO" id="GO:0006364">
    <property type="term" value="P:rRNA processing"/>
    <property type="evidence" value="ECO:0007669"/>
    <property type="project" value="TreeGrafter"/>
</dbReference>
<dbReference type="OrthoDB" id="124041at2759"/>
<name>C5E387_LACTC</name>
<evidence type="ECO:0000313" key="5">
    <source>
        <dbReference type="Proteomes" id="UP000002036"/>
    </source>
</evidence>
<dbReference type="Pfam" id="PF01868">
    <property type="entry name" value="RNase_P-MRP_p29"/>
    <property type="match status" value="1"/>
</dbReference>
<keyword evidence="3" id="KW-0819">tRNA processing</keyword>
<reference evidence="4 5" key="1">
    <citation type="journal article" date="2009" name="Genome Res.">
        <title>Comparative genomics of protoploid Saccharomycetaceae.</title>
        <authorList>
            <consortium name="The Genolevures Consortium"/>
            <person name="Souciet J.-L."/>
            <person name="Dujon B."/>
            <person name="Gaillardin C."/>
            <person name="Johnston M."/>
            <person name="Baret P.V."/>
            <person name="Cliften P."/>
            <person name="Sherman D.J."/>
            <person name="Weissenbach J."/>
            <person name="Westhof E."/>
            <person name="Wincker P."/>
            <person name="Jubin C."/>
            <person name="Poulain J."/>
            <person name="Barbe V."/>
            <person name="Segurens B."/>
            <person name="Artiguenave F."/>
            <person name="Anthouard V."/>
            <person name="Vacherie B."/>
            <person name="Val M.-E."/>
            <person name="Fulton R.S."/>
            <person name="Minx P."/>
            <person name="Wilson R."/>
            <person name="Durrens P."/>
            <person name="Jean G."/>
            <person name="Marck C."/>
            <person name="Martin T."/>
            <person name="Nikolski M."/>
            <person name="Rolland T."/>
            <person name="Seret M.-L."/>
            <person name="Casaregola S."/>
            <person name="Despons L."/>
            <person name="Fairhead C."/>
            <person name="Fischer G."/>
            <person name="Lafontaine I."/>
            <person name="Leh V."/>
            <person name="Lemaire M."/>
            <person name="de Montigny J."/>
            <person name="Neuveglise C."/>
            <person name="Thierry A."/>
            <person name="Blanc-Lenfle I."/>
            <person name="Bleykasten C."/>
            <person name="Diffels J."/>
            <person name="Fritsch E."/>
            <person name="Frangeul L."/>
            <person name="Goeffon A."/>
            <person name="Jauniaux N."/>
            <person name="Kachouri-Lafond R."/>
            <person name="Payen C."/>
            <person name="Potier S."/>
            <person name="Pribylova L."/>
            <person name="Ozanne C."/>
            <person name="Richard G.-F."/>
            <person name="Sacerdot C."/>
            <person name="Straub M.-L."/>
            <person name="Talla E."/>
        </authorList>
    </citation>
    <scope>NUCLEOTIDE SEQUENCE [LARGE SCALE GENOMIC DNA]</scope>
    <source>
        <strain evidence="5">ATCC 56472 / CBS 6340 / NRRL Y-8284</strain>
    </source>
</reference>
<evidence type="ECO:0000256" key="2">
    <source>
        <dbReference type="ARBA" id="ARBA00006181"/>
    </source>
</evidence>
<keyword evidence="5" id="KW-1185">Reference proteome</keyword>
<dbReference type="eggNOG" id="KOG4046">
    <property type="taxonomic scope" value="Eukaryota"/>
</dbReference>
<evidence type="ECO:0000256" key="3">
    <source>
        <dbReference type="PIRNR" id="PIRNR027081"/>
    </source>
</evidence>
<dbReference type="GO" id="GO:0000172">
    <property type="term" value="C:ribonuclease MRP complex"/>
    <property type="evidence" value="ECO:0007669"/>
    <property type="project" value="InterPro"/>
</dbReference>
<sequence length="274" mass="31280">MNREQTFITEQILAKSLPTAEKAVDENRLQDTLLLLPTDGGLSSRLKKKNGKLRLLSGEHIKNSTHSAYREINKNSKHALKSYINGARKASSTAKRIASEKNLRERPELLGYLKEKHPSVFGSIPRFDQILPMHEELWVNYMREILNIPDDVPSASKLNINGTNALLKLSMADYNGCMITVTKSRNENLRGIKGIVIWDSQKDFILLCRGELVDEIKCVPKMGTIFAFEIPVNKDEALQYTILGDRFKYRSSDRAGRKFKSRRCDDMLYYISGR</sequence>
<proteinExistence type="inferred from homology"/>
<dbReference type="Proteomes" id="UP000002036">
    <property type="component" value="Chromosome H"/>
</dbReference>
<dbReference type="GeneID" id="8294691"/>
<dbReference type="InParanoid" id="C5E387"/>
<dbReference type="GO" id="GO:0005634">
    <property type="term" value="C:nucleus"/>
    <property type="evidence" value="ECO:0007669"/>
    <property type="project" value="UniProtKB-SubCell"/>
</dbReference>
<dbReference type="AlphaFoldDB" id="C5E387"/>
<evidence type="ECO:0000256" key="1">
    <source>
        <dbReference type="ARBA" id="ARBA00004123"/>
    </source>
</evidence>
<dbReference type="Gene3D" id="2.30.30.210">
    <property type="entry name" value="Ribonuclease P/MRP, subunit p29"/>
    <property type="match status" value="1"/>
</dbReference>
<keyword evidence="3" id="KW-0539">Nucleus</keyword>
<dbReference type="OMA" id="NMIGIEG"/>
<dbReference type="InterPro" id="IPR036980">
    <property type="entry name" value="RNase_P/MRP_Rpp29_sf"/>
</dbReference>
<dbReference type="SMART" id="SM00538">
    <property type="entry name" value="POP4"/>
    <property type="match status" value="1"/>
</dbReference>
<dbReference type="GO" id="GO:0001682">
    <property type="term" value="P:tRNA 5'-leader removal"/>
    <property type="evidence" value="ECO:0007669"/>
    <property type="project" value="InterPro"/>
</dbReference>
<comment type="subcellular location">
    <subcellularLocation>
        <location evidence="1">Nucleus</location>
    </subcellularLocation>
</comment>
<dbReference type="InterPro" id="IPR023534">
    <property type="entry name" value="Rof/RNase_P-like"/>
</dbReference>
<dbReference type="FunCoup" id="C5E387">
    <property type="interactions" value="249"/>
</dbReference>
<dbReference type="RefSeq" id="XP_002556360.1">
    <property type="nucleotide sequence ID" value="XM_002556314.1"/>
</dbReference>
<dbReference type="InterPro" id="IPR002730">
    <property type="entry name" value="Rpp29/RNP1"/>
</dbReference>
<dbReference type="PANTHER" id="PTHR13348:SF0">
    <property type="entry name" value="RIBONUCLEASE P PROTEIN SUBUNIT P29"/>
    <property type="match status" value="1"/>
</dbReference>
<dbReference type="SUPFAM" id="SSF101744">
    <property type="entry name" value="Rof/RNase P subunit-like"/>
    <property type="match status" value="1"/>
</dbReference>
<dbReference type="STRING" id="559295.C5E387"/>
<comment type="similarity">
    <text evidence="2">Belongs to the eukaryotic/archaeal RNase P protein component 1 family.</text>
</comment>
<dbReference type="PIRSF" id="PIRSF027081">
    <property type="entry name" value="RNase_P/MRP_p29_subunit"/>
    <property type="match status" value="1"/>
</dbReference>
<accession>C5E387</accession>
<organism evidence="4 5">
    <name type="scientific">Lachancea thermotolerans (strain ATCC 56472 / CBS 6340 / NRRL Y-8284)</name>
    <name type="common">Yeast</name>
    <name type="synonym">Kluyveromyces thermotolerans</name>
    <dbReference type="NCBI Taxonomy" id="559295"/>
    <lineage>
        <taxon>Eukaryota</taxon>
        <taxon>Fungi</taxon>
        <taxon>Dikarya</taxon>
        <taxon>Ascomycota</taxon>
        <taxon>Saccharomycotina</taxon>
        <taxon>Saccharomycetes</taxon>
        <taxon>Saccharomycetales</taxon>
        <taxon>Saccharomycetaceae</taxon>
        <taxon>Lachancea</taxon>
    </lineage>
</organism>
<dbReference type="KEGG" id="lth:KLTH0H11242g"/>